<feature type="region of interest" description="Disordered" evidence="1">
    <location>
        <begin position="115"/>
        <end position="168"/>
    </location>
</feature>
<comment type="caution">
    <text evidence="3">The sequence shown here is derived from an EMBL/GenBank/DDBJ whole genome shotgun (WGS) entry which is preliminary data.</text>
</comment>
<dbReference type="Proteomes" id="UP000627538">
    <property type="component" value="Unassembled WGS sequence"/>
</dbReference>
<name>A0A8I0GG02_9ACTO</name>
<accession>A0A8I0GG02</accession>
<proteinExistence type="predicted"/>
<keyword evidence="2" id="KW-0812">Transmembrane</keyword>
<keyword evidence="2" id="KW-1133">Transmembrane helix</keyword>
<feature type="compositionally biased region" description="Basic and acidic residues" evidence="1">
    <location>
        <begin position="137"/>
        <end position="153"/>
    </location>
</feature>
<gene>
    <name evidence="3" type="ORF">H8R10_03755</name>
</gene>
<evidence type="ECO:0000313" key="3">
    <source>
        <dbReference type="EMBL" id="MBD3689344.1"/>
    </source>
</evidence>
<feature type="compositionally biased region" description="Polar residues" evidence="1">
    <location>
        <begin position="119"/>
        <end position="135"/>
    </location>
</feature>
<evidence type="ECO:0000313" key="4">
    <source>
        <dbReference type="Proteomes" id="UP000627538"/>
    </source>
</evidence>
<evidence type="ECO:0000256" key="2">
    <source>
        <dbReference type="SAM" id="Phobius"/>
    </source>
</evidence>
<dbReference type="AlphaFoldDB" id="A0A8I0GG02"/>
<reference evidence="3 4" key="1">
    <citation type="submission" date="2020-08" db="EMBL/GenBank/DDBJ databases">
        <title>Winkia gen. nov., sp. nov., isolated from faeces of the Anser albifrons in China.</title>
        <authorList>
            <person name="Liu Q."/>
        </authorList>
    </citation>
    <scope>NUCLEOTIDE SEQUENCE [LARGE SCALE GENOMIC DNA]</scope>
    <source>
        <strain evidence="3 4">C62</strain>
    </source>
</reference>
<organism evidence="3 4">
    <name type="scientific">Nanchangia anserum</name>
    <dbReference type="NCBI Taxonomy" id="2692125"/>
    <lineage>
        <taxon>Bacteria</taxon>
        <taxon>Bacillati</taxon>
        <taxon>Actinomycetota</taxon>
        <taxon>Actinomycetes</taxon>
        <taxon>Actinomycetales</taxon>
        <taxon>Actinomycetaceae</taxon>
        <taxon>Nanchangia</taxon>
    </lineage>
</organism>
<feature type="transmembrane region" description="Helical" evidence="2">
    <location>
        <begin position="41"/>
        <end position="65"/>
    </location>
</feature>
<keyword evidence="4" id="KW-1185">Reference proteome</keyword>
<sequence length="168" mass="18619">MFSWIALALGIVNLAYAAYLRRDSDRTRRIIANRGAMDERMAFIFVPGLALVFLGMGLLQFAVLMPGLAQSVALTVCVVLAAAGFLALVVSLLRVPYPKKIIPAWAREVAKARDAGRLPTSQTRPRSDWSSAQRQAESAERKRVREARRERKAQAKGSANSAKKRRPR</sequence>
<dbReference type="EMBL" id="JACRUO010000001">
    <property type="protein sequence ID" value="MBD3689344.1"/>
    <property type="molecule type" value="Genomic_DNA"/>
</dbReference>
<protein>
    <submittedName>
        <fullName evidence="3">Uncharacterized protein</fullName>
    </submittedName>
</protein>
<dbReference type="RefSeq" id="WP_191071398.1">
    <property type="nucleotide sequence ID" value="NZ_CP060506.1"/>
</dbReference>
<evidence type="ECO:0000256" key="1">
    <source>
        <dbReference type="SAM" id="MobiDB-lite"/>
    </source>
</evidence>
<feature type="transmembrane region" description="Helical" evidence="2">
    <location>
        <begin position="72"/>
        <end position="93"/>
    </location>
</feature>
<keyword evidence="2" id="KW-0472">Membrane</keyword>